<evidence type="ECO:0000256" key="5">
    <source>
        <dbReference type="ARBA" id="ARBA00023237"/>
    </source>
</evidence>
<evidence type="ECO:0000256" key="4">
    <source>
        <dbReference type="ARBA" id="ARBA00023136"/>
    </source>
</evidence>
<reference evidence="8" key="1">
    <citation type="submission" date="2017-02" db="EMBL/GenBank/DDBJ databases">
        <authorList>
            <person name="Daims H."/>
        </authorList>
    </citation>
    <scope>NUCLEOTIDE SEQUENCE [LARGE SCALE GENOMIC DNA]</scope>
</reference>
<gene>
    <name evidence="7" type="ORF">CRENPOLYSF1_1170001</name>
</gene>
<keyword evidence="3" id="KW-0812">Transmembrane</keyword>
<dbReference type="PANTHER" id="PTHR30026">
    <property type="entry name" value="OUTER MEMBRANE PROTEIN TOLC"/>
    <property type="match status" value="1"/>
</dbReference>
<evidence type="ECO:0000256" key="6">
    <source>
        <dbReference type="SAM" id="Coils"/>
    </source>
</evidence>
<accession>A0A1R4H0C0</accession>
<proteinExistence type="predicted"/>
<evidence type="ECO:0000313" key="7">
    <source>
        <dbReference type="EMBL" id="SJM89655.1"/>
    </source>
</evidence>
<keyword evidence="5" id="KW-0998">Cell outer membrane</keyword>
<evidence type="ECO:0000256" key="1">
    <source>
        <dbReference type="ARBA" id="ARBA00004442"/>
    </source>
</evidence>
<dbReference type="InterPro" id="IPR051906">
    <property type="entry name" value="TolC-like"/>
</dbReference>
<keyword evidence="2" id="KW-1134">Transmembrane beta strand</keyword>
<keyword evidence="4" id="KW-0472">Membrane</keyword>
<evidence type="ECO:0000256" key="2">
    <source>
        <dbReference type="ARBA" id="ARBA00022452"/>
    </source>
</evidence>
<dbReference type="GO" id="GO:0015288">
    <property type="term" value="F:porin activity"/>
    <property type="evidence" value="ECO:0007669"/>
    <property type="project" value="TreeGrafter"/>
</dbReference>
<keyword evidence="8" id="KW-1185">Reference proteome</keyword>
<dbReference type="PANTHER" id="PTHR30026:SF21">
    <property type="entry name" value="SLR1270 PROTEIN"/>
    <property type="match status" value="1"/>
</dbReference>
<dbReference type="GO" id="GO:1990281">
    <property type="term" value="C:efflux pump complex"/>
    <property type="evidence" value="ECO:0007669"/>
    <property type="project" value="TreeGrafter"/>
</dbReference>
<feature type="coiled-coil region" evidence="6">
    <location>
        <begin position="198"/>
        <end position="225"/>
    </location>
</feature>
<evidence type="ECO:0000256" key="3">
    <source>
        <dbReference type="ARBA" id="ARBA00022692"/>
    </source>
</evidence>
<comment type="subcellular location">
    <subcellularLocation>
        <location evidence="1">Cell outer membrane</location>
    </subcellularLocation>
</comment>
<dbReference type="GO" id="GO:0009279">
    <property type="term" value="C:cell outer membrane"/>
    <property type="evidence" value="ECO:0007669"/>
    <property type="project" value="UniProtKB-SubCell"/>
</dbReference>
<organism evidence="7 8">
    <name type="scientific">Crenothrix polyspora</name>
    <dbReference type="NCBI Taxonomy" id="360316"/>
    <lineage>
        <taxon>Bacteria</taxon>
        <taxon>Pseudomonadati</taxon>
        <taxon>Pseudomonadota</taxon>
        <taxon>Gammaproteobacteria</taxon>
        <taxon>Methylococcales</taxon>
        <taxon>Crenotrichaceae</taxon>
        <taxon>Crenothrix</taxon>
    </lineage>
</organism>
<protein>
    <submittedName>
        <fullName evidence="7">TolC-like outermembrane protein</fullName>
    </submittedName>
</protein>
<dbReference type="SUPFAM" id="SSF56954">
    <property type="entry name" value="Outer membrane efflux proteins (OEP)"/>
    <property type="match status" value="1"/>
</dbReference>
<dbReference type="EMBL" id="FUKI01000021">
    <property type="protein sequence ID" value="SJM89655.1"/>
    <property type="molecule type" value="Genomic_DNA"/>
</dbReference>
<dbReference type="AlphaFoldDB" id="A0A1R4H0C0"/>
<dbReference type="GO" id="GO:0015562">
    <property type="term" value="F:efflux transmembrane transporter activity"/>
    <property type="evidence" value="ECO:0007669"/>
    <property type="project" value="InterPro"/>
</dbReference>
<evidence type="ECO:0000313" key="8">
    <source>
        <dbReference type="Proteomes" id="UP000195667"/>
    </source>
</evidence>
<keyword evidence="6" id="KW-0175">Coiled coil</keyword>
<name>A0A1R4H0C0_9GAMM</name>
<dbReference type="Proteomes" id="UP000195667">
    <property type="component" value="Unassembled WGS sequence"/>
</dbReference>
<dbReference type="Gene3D" id="1.20.1600.10">
    <property type="entry name" value="Outer membrane efflux proteins (OEP)"/>
    <property type="match status" value="1"/>
</dbReference>
<sequence length="282" mass="31493">MLIAEQLLKIAEERNAGILERVAAGDIPQFEALDNQRAIIERQERRVTAQRMLEQSAIQLSLYWRDEKGEPQMPTTEQLPKDFPKEPVVDADYHKAWVDAQAQRPELKRLDVQAEQTETELELQKNQQAPAIDLSVVGSVDNGKGKTGLNRDELYVGLNFDFPLQQRAAKGKAQAAAANLRRLKLETNLTENRIAADIKDALSRLAAARQRLSLIKEQQKTAEELENGEKERFDLGASNILFVNMRELASGDAAIMAIEASSNLFKAHADYLAALGTHVVVK</sequence>